<dbReference type="PANTHER" id="PTHR47537">
    <property type="entry name" value="CUBILIN"/>
    <property type="match status" value="1"/>
</dbReference>
<dbReference type="InterPro" id="IPR053207">
    <property type="entry name" value="Non-NMDA_GluR_Accessory"/>
</dbReference>
<keyword evidence="3" id="KW-1185">Reference proteome</keyword>
<dbReference type="Proteomes" id="UP000299102">
    <property type="component" value="Unassembled WGS sequence"/>
</dbReference>
<dbReference type="Pfam" id="PF25090">
    <property type="entry name" value="DUF7805"/>
    <property type="match status" value="1"/>
</dbReference>
<accession>A0A4C1YQE1</accession>
<dbReference type="EMBL" id="BGZK01001367">
    <property type="protein sequence ID" value="GBP78368.1"/>
    <property type="molecule type" value="Genomic_DNA"/>
</dbReference>
<organism evidence="2 3">
    <name type="scientific">Eumeta variegata</name>
    <name type="common">Bagworm moth</name>
    <name type="synonym">Eumeta japonica</name>
    <dbReference type="NCBI Taxonomy" id="151549"/>
    <lineage>
        <taxon>Eukaryota</taxon>
        <taxon>Metazoa</taxon>
        <taxon>Ecdysozoa</taxon>
        <taxon>Arthropoda</taxon>
        <taxon>Hexapoda</taxon>
        <taxon>Insecta</taxon>
        <taxon>Pterygota</taxon>
        <taxon>Neoptera</taxon>
        <taxon>Endopterygota</taxon>
        <taxon>Lepidoptera</taxon>
        <taxon>Glossata</taxon>
        <taxon>Ditrysia</taxon>
        <taxon>Tineoidea</taxon>
        <taxon>Psychidae</taxon>
        <taxon>Oiketicinae</taxon>
        <taxon>Eumeta</taxon>
    </lineage>
</organism>
<proteinExistence type="predicted"/>
<sequence length="285" mass="32057">MSVERERELRQGSALYPVSFLLRYEFVDVSEQGQPLAGSHSACDRVFRSAQTYSGRFQAPRAIFYYGRGGAQNLTCLLRFEAKQGERVQLTFLGSGDEAICSSGWGERRLRGSSGEIRLFDKRQVATPSEVVGDRNVISESVRAEVVCVHRPWLIEPGGDDATPAQGRYLYVKIPGYEISSDSPICPTPNRIFLYEAHDTLHPREVCPDDTCSIELFSPGWKSPQTPLESTLQPHARSYVIDFLQHEQADYSVKWIEVMKKPAFDHDPDESLPLSSSLSLDCAYR</sequence>
<reference evidence="2 3" key="1">
    <citation type="journal article" date="2019" name="Commun. Biol.">
        <title>The bagworm genome reveals a unique fibroin gene that provides high tensile strength.</title>
        <authorList>
            <person name="Kono N."/>
            <person name="Nakamura H."/>
            <person name="Ohtoshi R."/>
            <person name="Tomita M."/>
            <person name="Numata K."/>
            <person name="Arakawa K."/>
        </authorList>
    </citation>
    <scope>NUCLEOTIDE SEQUENCE [LARGE SCALE GENOMIC DNA]</scope>
</reference>
<name>A0A4C1YQE1_EUMVA</name>
<feature type="domain" description="DUF7805" evidence="1">
    <location>
        <begin position="106"/>
        <end position="262"/>
    </location>
</feature>
<evidence type="ECO:0000313" key="2">
    <source>
        <dbReference type="EMBL" id="GBP78368.1"/>
    </source>
</evidence>
<evidence type="ECO:0000259" key="1">
    <source>
        <dbReference type="Pfam" id="PF25090"/>
    </source>
</evidence>
<evidence type="ECO:0000313" key="3">
    <source>
        <dbReference type="Proteomes" id="UP000299102"/>
    </source>
</evidence>
<dbReference type="STRING" id="151549.A0A4C1YQE1"/>
<comment type="caution">
    <text evidence="2">The sequence shown here is derived from an EMBL/GenBank/DDBJ whole genome shotgun (WGS) entry which is preliminary data.</text>
</comment>
<dbReference type="PANTHER" id="PTHR47537:SF3">
    <property type="entry name" value="CUB DOMAIN-CONTAINING PROTEIN"/>
    <property type="match status" value="1"/>
</dbReference>
<dbReference type="OrthoDB" id="10037824at2759"/>
<protein>
    <recommendedName>
        <fullName evidence="1">DUF7805 domain-containing protein</fullName>
    </recommendedName>
</protein>
<gene>
    <name evidence="2" type="ORF">EVAR_25704_1</name>
</gene>
<dbReference type="InterPro" id="IPR056707">
    <property type="entry name" value="DUF7805"/>
</dbReference>
<dbReference type="AlphaFoldDB" id="A0A4C1YQE1"/>
<dbReference type="GO" id="GO:0005886">
    <property type="term" value="C:plasma membrane"/>
    <property type="evidence" value="ECO:0007669"/>
    <property type="project" value="TreeGrafter"/>
</dbReference>